<dbReference type="PIRSF" id="PIRSF005650">
    <property type="entry name" value="Uridylate_kin"/>
    <property type="match status" value="1"/>
</dbReference>
<keyword evidence="4 11" id="KW-0963">Cytoplasm</keyword>
<feature type="binding site" evidence="11">
    <location>
        <position position="58"/>
    </location>
    <ligand>
        <name>ATP</name>
        <dbReference type="ChEBI" id="CHEBI:30616"/>
    </ligand>
</feature>
<dbReference type="Pfam" id="PF00696">
    <property type="entry name" value="AA_kinase"/>
    <property type="match status" value="1"/>
</dbReference>
<evidence type="ECO:0000256" key="7">
    <source>
        <dbReference type="ARBA" id="ARBA00022777"/>
    </source>
</evidence>
<keyword evidence="7 11" id="KW-0418">Kinase</keyword>
<dbReference type="RefSeq" id="WP_022229233.1">
    <property type="nucleotide sequence ID" value="NZ_JAJEQM010000002.1"/>
</dbReference>
<evidence type="ECO:0000259" key="12">
    <source>
        <dbReference type="Pfam" id="PF00696"/>
    </source>
</evidence>
<dbReference type="GO" id="GO:0006225">
    <property type="term" value="P:UDP biosynthetic process"/>
    <property type="evidence" value="ECO:0007669"/>
    <property type="project" value="TreeGrafter"/>
</dbReference>
<comment type="pathway">
    <text evidence="2 11">Pyrimidine metabolism; CTP biosynthesis via de novo pathway; UDP from UMP (UMPK route): step 1/1.</text>
</comment>
<comment type="subcellular location">
    <subcellularLocation>
        <location evidence="1 11">Cytoplasm</location>
    </subcellularLocation>
</comment>
<dbReference type="InterPro" id="IPR001048">
    <property type="entry name" value="Asp/Glu/Uridylate_kinase"/>
</dbReference>
<dbReference type="NCBIfam" id="TIGR02075">
    <property type="entry name" value="pyrH_bact"/>
    <property type="match status" value="1"/>
</dbReference>
<dbReference type="GO" id="GO:0005737">
    <property type="term" value="C:cytoplasm"/>
    <property type="evidence" value="ECO:0007669"/>
    <property type="project" value="UniProtKB-SubCell"/>
</dbReference>
<evidence type="ECO:0000256" key="11">
    <source>
        <dbReference type="HAMAP-Rule" id="MF_01220"/>
    </source>
</evidence>
<feature type="binding site" evidence="11">
    <location>
        <begin position="11"/>
        <end position="14"/>
    </location>
    <ligand>
        <name>ATP</name>
        <dbReference type="ChEBI" id="CHEBI:30616"/>
    </ligand>
</feature>
<comment type="caution">
    <text evidence="11">Lacks conserved residue(s) required for the propagation of feature annotation.</text>
</comment>
<evidence type="ECO:0000256" key="1">
    <source>
        <dbReference type="ARBA" id="ARBA00004496"/>
    </source>
</evidence>
<feature type="region of interest" description="Involved in allosteric activation by GTP" evidence="11">
    <location>
        <begin position="19"/>
        <end position="24"/>
    </location>
</feature>
<feature type="binding site" evidence="11">
    <location>
        <position position="53"/>
    </location>
    <ligand>
        <name>UMP</name>
        <dbReference type="ChEBI" id="CHEBI:57865"/>
    </ligand>
</feature>
<dbReference type="PANTHER" id="PTHR42833:SF4">
    <property type="entry name" value="URIDYLATE KINASE PUMPKIN, CHLOROPLASTIC"/>
    <property type="match status" value="1"/>
</dbReference>
<feature type="binding site" evidence="11">
    <location>
        <position position="71"/>
    </location>
    <ligand>
        <name>UMP</name>
        <dbReference type="ChEBI" id="CHEBI:57865"/>
    </ligand>
</feature>
<keyword evidence="14" id="KW-1185">Reference proteome</keyword>
<dbReference type="EC" id="2.7.4.22" evidence="11"/>
<evidence type="ECO:0000313" key="13">
    <source>
        <dbReference type="EMBL" id="MCC2209659.1"/>
    </source>
</evidence>
<keyword evidence="5 11" id="KW-0808">Transferase</keyword>
<evidence type="ECO:0000256" key="5">
    <source>
        <dbReference type="ARBA" id="ARBA00022679"/>
    </source>
</evidence>
<keyword evidence="6 11" id="KW-0547">Nucleotide-binding</keyword>
<dbReference type="PANTHER" id="PTHR42833">
    <property type="entry name" value="URIDYLATE KINASE"/>
    <property type="match status" value="1"/>
</dbReference>
<comment type="subunit">
    <text evidence="11">Homohexamer.</text>
</comment>
<comment type="similarity">
    <text evidence="3 11">Belongs to the UMP kinase family.</text>
</comment>
<accession>A0AAE3DX78</accession>
<proteinExistence type="inferred from homology"/>
<comment type="activity regulation">
    <text evidence="11">Allosterically activated by GTP. Inhibited by UTP.</text>
</comment>
<dbReference type="CDD" id="cd04254">
    <property type="entry name" value="AAK_UMPK-PyrH-Ec"/>
    <property type="match status" value="1"/>
</dbReference>
<gene>
    <name evidence="11 13" type="primary">pyrH</name>
    <name evidence="13" type="ORF">LKE05_02480</name>
</gene>
<dbReference type="FunFam" id="3.40.1160.10:FF:000001">
    <property type="entry name" value="Uridylate kinase"/>
    <property type="match status" value="1"/>
</dbReference>
<dbReference type="InterPro" id="IPR036393">
    <property type="entry name" value="AceGlu_kinase-like_sf"/>
</dbReference>
<dbReference type="GO" id="GO:0005524">
    <property type="term" value="F:ATP binding"/>
    <property type="evidence" value="ECO:0007669"/>
    <property type="project" value="UniProtKB-KW"/>
</dbReference>
<dbReference type="InterPro" id="IPR015963">
    <property type="entry name" value="Uridylate_kinase_bac"/>
</dbReference>
<reference evidence="13 14" key="1">
    <citation type="submission" date="2021-10" db="EMBL/GenBank/DDBJ databases">
        <title>Anaerobic single-cell dispensing facilitates the cultivation of human gut bacteria.</title>
        <authorList>
            <person name="Afrizal A."/>
        </authorList>
    </citation>
    <scope>NUCLEOTIDE SEQUENCE [LARGE SCALE GENOMIC DNA]</scope>
    <source>
        <strain evidence="13 14">CLA-AA-H232</strain>
    </source>
</reference>
<comment type="catalytic activity">
    <reaction evidence="10 11">
        <text>UMP + ATP = UDP + ADP</text>
        <dbReference type="Rhea" id="RHEA:24400"/>
        <dbReference type="ChEBI" id="CHEBI:30616"/>
        <dbReference type="ChEBI" id="CHEBI:57865"/>
        <dbReference type="ChEBI" id="CHEBI:58223"/>
        <dbReference type="ChEBI" id="CHEBI:456216"/>
        <dbReference type="EC" id="2.7.4.22"/>
    </reaction>
</comment>
<evidence type="ECO:0000256" key="10">
    <source>
        <dbReference type="ARBA" id="ARBA00047767"/>
    </source>
</evidence>
<dbReference type="Proteomes" id="UP001198242">
    <property type="component" value="Unassembled WGS sequence"/>
</dbReference>
<evidence type="ECO:0000256" key="8">
    <source>
        <dbReference type="ARBA" id="ARBA00022840"/>
    </source>
</evidence>
<feature type="binding site" evidence="11">
    <location>
        <position position="168"/>
    </location>
    <ligand>
        <name>ATP</name>
        <dbReference type="ChEBI" id="CHEBI:30616"/>
    </ligand>
</feature>
<comment type="caution">
    <text evidence="13">The sequence shown here is derived from an EMBL/GenBank/DDBJ whole genome shotgun (WGS) entry which is preliminary data.</text>
</comment>
<sequence>MRAKYKRVLLKISGEALAGTNGFGLDEHTIAHISENIKKIVDMGVQVSIVVGGGNIWRGRSSENMDRTRADHMGMLATAINALALCSALENCNVPTRVQTAIEMRQVAEPYIRGKAERHLEKGRVVIFGCGTGNPFMSTDTAAALRAVETDSQVILLAKKVDAVYDSDPNINPDAKKYDVLSFSDILSKNLGVMDSTAASMCRDNNMPILVFGLSDPENIVRAVKGEKIGTLVNNEGKL</sequence>
<dbReference type="HAMAP" id="MF_01220_B">
    <property type="entry name" value="PyrH_B"/>
    <property type="match status" value="1"/>
</dbReference>
<keyword evidence="11" id="KW-0021">Allosteric enzyme</keyword>
<feature type="binding site" evidence="11">
    <location>
        <begin position="132"/>
        <end position="139"/>
    </location>
    <ligand>
        <name>UMP</name>
        <dbReference type="ChEBI" id="CHEBI:57865"/>
    </ligand>
</feature>
<dbReference type="AlphaFoldDB" id="A0AAE3DX78"/>
<evidence type="ECO:0000256" key="3">
    <source>
        <dbReference type="ARBA" id="ARBA00007614"/>
    </source>
</evidence>
<protein>
    <recommendedName>
        <fullName evidence="11">Uridylate kinase</fullName>
        <shortName evidence="11">UK</shortName>
        <ecNumber evidence="11">2.7.4.22</ecNumber>
    </recommendedName>
    <alternativeName>
        <fullName evidence="11">Uridine monophosphate kinase</fullName>
        <shortName evidence="11">UMP kinase</shortName>
        <shortName evidence="11">UMPK</shortName>
    </alternativeName>
</protein>
<dbReference type="GO" id="GO:0033862">
    <property type="term" value="F:UMP kinase activity"/>
    <property type="evidence" value="ECO:0007669"/>
    <property type="project" value="UniProtKB-EC"/>
</dbReference>
<dbReference type="EMBL" id="JAJEQM010000002">
    <property type="protein sequence ID" value="MCC2209659.1"/>
    <property type="molecule type" value="Genomic_DNA"/>
</dbReference>
<feature type="domain" description="Aspartate/glutamate/uridylate kinase" evidence="12">
    <location>
        <begin position="6"/>
        <end position="212"/>
    </location>
</feature>
<evidence type="ECO:0000313" key="14">
    <source>
        <dbReference type="Proteomes" id="UP001198242"/>
    </source>
</evidence>
<feature type="binding site" evidence="11">
    <location>
        <position position="54"/>
    </location>
    <ligand>
        <name>ATP</name>
        <dbReference type="ChEBI" id="CHEBI:30616"/>
    </ligand>
</feature>
<feature type="binding site" evidence="11">
    <location>
        <position position="165"/>
    </location>
    <ligand>
        <name>ATP</name>
        <dbReference type="ChEBI" id="CHEBI:30616"/>
    </ligand>
</feature>
<keyword evidence="8 11" id="KW-0067">ATP-binding</keyword>
<evidence type="ECO:0000256" key="2">
    <source>
        <dbReference type="ARBA" id="ARBA00004791"/>
    </source>
</evidence>
<evidence type="ECO:0000256" key="9">
    <source>
        <dbReference type="ARBA" id="ARBA00022975"/>
    </source>
</evidence>
<dbReference type="SUPFAM" id="SSF53633">
    <property type="entry name" value="Carbamate kinase-like"/>
    <property type="match status" value="1"/>
</dbReference>
<dbReference type="InterPro" id="IPR011817">
    <property type="entry name" value="Uridylate_kinase"/>
</dbReference>
<evidence type="ECO:0000256" key="6">
    <source>
        <dbReference type="ARBA" id="ARBA00022741"/>
    </source>
</evidence>
<dbReference type="Gene3D" id="3.40.1160.10">
    <property type="entry name" value="Acetylglutamate kinase-like"/>
    <property type="match status" value="1"/>
</dbReference>
<keyword evidence="9 11" id="KW-0665">Pyrimidine biosynthesis</keyword>
<evidence type="ECO:0000256" key="4">
    <source>
        <dbReference type="ARBA" id="ARBA00022490"/>
    </source>
</evidence>
<organism evidence="13 14">
    <name type="scientific">Hominilimicola fabiformis</name>
    <dbReference type="NCBI Taxonomy" id="2885356"/>
    <lineage>
        <taxon>Bacteria</taxon>
        <taxon>Bacillati</taxon>
        <taxon>Bacillota</taxon>
        <taxon>Clostridia</taxon>
        <taxon>Eubacteriales</taxon>
        <taxon>Oscillospiraceae</taxon>
        <taxon>Hominilimicola</taxon>
    </lineage>
</organism>
<dbReference type="GO" id="GO:0044210">
    <property type="term" value="P:'de novo' CTP biosynthetic process"/>
    <property type="evidence" value="ECO:0007669"/>
    <property type="project" value="UniProtKB-UniRule"/>
</dbReference>
<comment type="function">
    <text evidence="11">Catalyzes the reversible phosphorylation of UMP to UDP.</text>
</comment>
<name>A0AAE3DX78_9FIRM</name>